<dbReference type="CDD" id="cd00371">
    <property type="entry name" value="HMA"/>
    <property type="match status" value="1"/>
</dbReference>
<gene>
    <name evidence="2" type="ORF">FQ154_19290</name>
</gene>
<dbReference type="InterPro" id="IPR006121">
    <property type="entry name" value="HMA_dom"/>
</dbReference>
<organism evidence="2 3">
    <name type="scientific">Paeniglutamicibacter gangotriensis</name>
    <dbReference type="NCBI Taxonomy" id="254787"/>
    <lineage>
        <taxon>Bacteria</taxon>
        <taxon>Bacillati</taxon>
        <taxon>Actinomycetota</taxon>
        <taxon>Actinomycetes</taxon>
        <taxon>Micrococcales</taxon>
        <taxon>Micrococcaceae</taxon>
        <taxon>Paeniglutamicibacter</taxon>
    </lineage>
</organism>
<dbReference type="GO" id="GO:0046872">
    <property type="term" value="F:metal ion binding"/>
    <property type="evidence" value="ECO:0007669"/>
    <property type="project" value="InterPro"/>
</dbReference>
<comment type="caution">
    <text evidence="2">The sequence shown here is derived from an EMBL/GenBank/DDBJ whole genome shotgun (WGS) entry which is preliminary data.</text>
</comment>
<dbReference type="InterPro" id="IPR036163">
    <property type="entry name" value="HMA_dom_sf"/>
</dbReference>
<sequence>MCGTSAQGNLPPSESSSGCACCSAQEQATPGTVPRTGDAPVASEFLVAGMTCGHCVSSVSTELGKLDGVDEVTVALVPGGASKVSVHGTRPIPDETAGAAIRNAGYELVATT</sequence>
<dbReference type="Gene3D" id="3.30.70.100">
    <property type="match status" value="1"/>
</dbReference>
<dbReference type="SUPFAM" id="SSF55008">
    <property type="entry name" value="HMA, heavy metal-associated domain"/>
    <property type="match status" value="1"/>
</dbReference>
<protein>
    <submittedName>
        <fullName evidence="2">Heavy-metal-associated domain-containing protein</fullName>
    </submittedName>
</protein>
<proteinExistence type="predicted"/>
<evidence type="ECO:0000313" key="3">
    <source>
        <dbReference type="Proteomes" id="UP000323856"/>
    </source>
</evidence>
<dbReference type="PROSITE" id="PS50846">
    <property type="entry name" value="HMA_2"/>
    <property type="match status" value="1"/>
</dbReference>
<evidence type="ECO:0000259" key="1">
    <source>
        <dbReference type="PROSITE" id="PS50846"/>
    </source>
</evidence>
<dbReference type="RefSeq" id="WP_149620982.1">
    <property type="nucleotide sequence ID" value="NZ_JBITUG010000029.1"/>
</dbReference>
<dbReference type="Pfam" id="PF00403">
    <property type="entry name" value="HMA"/>
    <property type="match status" value="1"/>
</dbReference>
<name>A0A5B0E746_9MICC</name>
<dbReference type="Proteomes" id="UP000323856">
    <property type="component" value="Unassembled WGS sequence"/>
</dbReference>
<evidence type="ECO:0000313" key="2">
    <source>
        <dbReference type="EMBL" id="KAA0973199.1"/>
    </source>
</evidence>
<feature type="domain" description="HMA" evidence="1">
    <location>
        <begin position="41"/>
        <end position="109"/>
    </location>
</feature>
<reference evidence="2 3" key="1">
    <citation type="submission" date="2019-07" db="EMBL/GenBank/DDBJ databases">
        <title>Analysis of the biochemical properties, biological activity and biotechnological potential of siderophores and biosurfactants produced by Antarctic psychrotolerant bacteria.</title>
        <authorList>
            <person name="Styczynski M."/>
            <person name="Krucon T."/>
            <person name="Decewicz P."/>
            <person name="Dziewit L."/>
        </authorList>
    </citation>
    <scope>NUCLEOTIDE SEQUENCE [LARGE SCALE GENOMIC DNA]</scope>
    <source>
        <strain evidence="2 3">ANT_H27</strain>
    </source>
</reference>
<accession>A0A5B0E746</accession>
<dbReference type="AlphaFoldDB" id="A0A5B0E746"/>
<dbReference type="EMBL" id="VOBL01000033">
    <property type="protein sequence ID" value="KAA0973199.1"/>
    <property type="molecule type" value="Genomic_DNA"/>
</dbReference>
<dbReference type="OrthoDB" id="9813965at2"/>